<reference evidence="1 2" key="1">
    <citation type="submission" date="2023-09" db="EMBL/GenBank/DDBJ databases">
        <authorList>
            <person name="Rey-Velasco X."/>
        </authorList>
    </citation>
    <scope>NUCLEOTIDE SEQUENCE [LARGE SCALE GENOMIC DNA]</scope>
    <source>
        <strain evidence="1 2">F117</strain>
    </source>
</reference>
<protein>
    <submittedName>
        <fullName evidence="1">Uncharacterized protein</fullName>
    </submittedName>
</protein>
<gene>
    <name evidence="1" type="ORF">RM539_08425</name>
</gene>
<evidence type="ECO:0000313" key="1">
    <source>
        <dbReference type="EMBL" id="MDT0676603.1"/>
    </source>
</evidence>
<keyword evidence="2" id="KW-1185">Reference proteome</keyword>
<comment type="caution">
    <text evidence="1">The sequence shown here is derived from an EMBL/GenBank/DDBJ whole genome shotgun (WGS) entry which is preliminary data.</text>
</comment>
<dbReference type="RefSeq" id="WP_311502949.1">
    <property type="nucleotide sequence ID" value="NZ_JAVRHK010000005.1"/>
</dbReference>
<accession>A0ABU3D4Y8</accession>
<name>A0ABU3D4Y8_9FLAO</name>
<organism evidence="1 2">
    <name type="scientific">Autumnicola musiva</name>
    <dbReference type="NCBI Taxonomy" id="3075589"/>
    <lineage>
        <taxon>Bacteria</taxon>
        <taxon>Pseudomonadati</taxon>
        <taxon>Bacteroidota</taxon>
        <taxon>Flavobacteriia</taxon>
        <taxon>Flavobacteriales</taxon>
        <taxon>Flavobacteriaceae</taxon>
        <taxon>Autumnicola</taxon>
    </lineage>
</organism>
<evidence type="ECO:0000313" key="2">
    <source>
        <dbReference type="Proteomes" id="UP001262582"/>
    </source>
</evidence>
<sequence length="120" mass="14340">MGLLDIRNIRSEAPQQTVEDAHLGVSCDYLFSAKRSKKGSDYIYMKVWVFITCWQGHQYQQYGFHTGDYMQWQELILKRIEHCLLTYSVDPLQTKRMLREIEPSKDKMIMWDENMNGIIR</sequence>
<dbReference type="EMBL" id="JAVRHK010000005">
    <property type="protein sequence ID" value="MDT0676603.1"/>
    <property type="molecule type" value="Genomic_DNA"/>
</dbReference>
<proteinExistence type="predicted"/>
<dbReference type="Proteomes" id="UP001262582">
    <property type="component" value="Unassembled WGS sequence"/>
</dbReference>